<feature type="transmembrane region" description="Helical" evidence="8">
    <location>
        <begin position="238"/>
        <end position="257"/>
    </location>
</feature>
<evidence type="ECO:0000256" key="3">
    <source>
        <dbReference type="ARBA" id="ARBA00022475"/>
    </source>
</evidence>
<feature type="transmembrane region" description="Helical" evidence="8">
    <location>
        <begin position="156"/>
        <end position="176"/>
    </location>
</feature>
<dbReference type="AlphaFoldDB" id="A0A1A3NAT5"/>
<organism evidence="10 11">
    <name type="scientific">Mycobacterium asiaticum</name>
    <dbReference type="NCBI Taxonomy" id="1790"/>
    <lineage>
        <taxon>Bacteria</taxon>
        <taxon>Bacillati</taxon>
        <taxon>Actinomycetota</taxon>
        <taxon>Actinomycetes</taxon>
        <taxon>Mycobacteriales</taxon>
        <taxon>Mycobacteriaceae</taxon>
        <taxon>Mycobacterium</taxon>
    </lineage>
</organism>
<evidence type="ECO:0000256" key="6">
    <source>
        <dbReference type="ARBA" id="ARBA00023136"/>
    </source>
</evidence>
<keyword evidence="3" id="KW-1003">Cell membrane</keyword>
<reference evidence="10 11" key="1">
    <citation type="submission" date="2016-06" db="EMBL/GenBank/DDBJ databases">
        <authorList>
            <person name="Kjaerup R.B."/>
            <person name="Dalgaard T.S."/>
            <person name="Juul-Madsen H.R."/>
        </authorList>
    </citation>
    <scope>NUCLEOTIDE SEQUENCE [LARGE SCALE GENOMIC DNA]</scope>
    <source>
        <strain evidence="10 11">1245139.5</strain>
    </source>
</reference>
<dbReference type="Pfam" id="PF19053">
    <property type="entry name" value="EccD"/>
    <property type="match status" value="1"/>
</dbReference>
<keyword evidence="4 8" id="KW-0812">Transmembrane</keyword>
<evidence type="ECO:0000256" key="7">
    <source>
        <dbReference type="SAM" id="MobiDB-lite"/>
    </source>
</evidence>
<feature type="transmembrane region" description="Helical" evidence="8">
    <location>
        <begin position="130"/>
        <end position="150"/>
    </location>
</feature>
<evidence type="ECO:0000313" key="10">
    <source>
        <dbReference type="EMBL" id="OBK18460.1"/>
    </source>
</evidence>
<dbReference type="EMBL" id="LZLQ01000030">
    <property type="protein sequence ID" value="OBK18460.1"/>
    <property type="molecule type" value="Genomic_DNA"/>
</dbReference>
<gene>
    <name evidence="10" type="ORF">A5636_20810</name>
</gene>
<feature type="transmembrane region" description="Helical" evidence="8">
    <location>
        <begin position="424"/>
        <end position="443"/>
    </location>
</feature>
<evidence type="ECO:0000256" key="1">
    <source>
        <dbReference type="ARBA" id="ARBA00004651"/>
    </source>
</evidence>
<comment type="caution">
    <text evidence="10">The sequence shown here is derived from an EMBL/GenBank/DDBJ whole genome shotgun (WGS) entry which is preliminary data.</text>
</comment>
<feature type="region of interest" description="Disordered" evidence="7">
    <location>
        <begin position="306"/>
        <end position="328"/>
    </location>
</feature>
<dbReference type="PIRSF" id="PIRSF017804">
    <property type="entry name" value="Secretion_EccD1"/>
    <property type="match status" value="1"/>
</dbReference>
<dbReference type="NCBIfam" id="TIGR03920">
    <property type="entry name" value="T7SS_EccD"/>
    <property type="match status" value="1"/>
</dbReference>
<evidence type="ECO:0000256" key="8">
    <source>
        <dbReference type="SAM" id="Phobius"/>
    </source>
</evidence>
<protein>
    <submittedName>
        <fullName evidence="10">Type VII secretion integral membrane protein EccD</fullName>
    </submittedName>
</protein>
<sequence length="483" mass="50796">MVSAAPEHIRVSVFGGRTQLDIALPLDIPVSSFIPELARLVRSRDSDRDGDGTSRDERRTFSVLSRFDDDTVLPPDRTLREAGVVSGELLRLSSQRALSPPTLYDDVVDAVGRLNKGAYAAWDAMSARRMAFAGVHLVVLALVYCVVGRVHAANHYVIVGLAGVVAMALVGGAAMAHRSYRLDDVAAGLGWAAIPLTAGIAVSLLARYGHYGLAAACAAVLVSCVVYDRVVGVGRWGYLAAAVLSGLVGAAMLVRGLHVPADIVFVTAAVVVLLACLVVPRLTARLGRFETPTVVVESNREDWDFENPFEPDASTKKRDDDSGTSMPTAEAVWTKGKRAAITRAALLSGLAAAATVYVTLLTHSRAAMDWSVLVFALTCAAVLALRSRCFDTWFERGALAVPAVALVVIVCAAGQHGSRPMPEVVLGVLLAVGVGAALSGLGGSSGGPSSRLRTLLAYLDYLAVGSLIPLALWALGVYQRVGF</sequence>
<keyword evidence="6 8" id="KW-0472">Membrane</keyword>
<dbReference type="Proteomes" id="UP000093629">
    <property type="component" value="Unassembled WGS sequence"/>
</dbReference>
<proteinExistence type="inferred from homology"/>
<feature type="transmembrane region" description="Helical" evidence="8">
    <location>
        <begin position="212"/>
        <end position="231"/>
    </location>
</feature>
<dbReference type="InterPro" id="IPR006707">
    <property type="entry name" value="T7SS_EccD"/>
</dbReference>
<dbReference type="InterPro" id="IPR044049">
    <property type="entry name" value="EccD_transm"/>
</dbReference>
<dbReference type="Pfam" id="PF08817">
    <property type="entry name" value="YukD"/>
    <property type="match status" value="1"/>
</dbReference>
<feature type="transmembrane region" description="Helical" evidence="8">
    <location>
        <begin position="263"/>
        <end position="282"/>
    </location>
</feature>
<feature type="transmembrane region" description="Helical" evidence="8">
    <location>
        <begin position="397"/>
        <end position="418"/>
    </location>
</feature>
<keyword evidence="5 8" id="KW-1133">Transmembrane helix</keyword>
<evidence type="ECO:0000259" key="9">
    <source>
        <dbReference type="Pfam" id="PF19053"/>
    </source>
</evidence>
<feature type="transmembrane region" description="Helical" evidence="8">
    <location>
        <begin position="367"/>
        <end position="385"/>
    </location>
</feature>
<feature type="transmembrane region" description="Helical" evidence="8">
    <location>
        <begin position="188"/>
        <end position="206"/>
    </location>
</feature>
<evidence type="ECO:0000256" key="2">
    <source>
        <dbReference type="ARBA" id="ARBA00006162"/>
    </source>
</evidence>
<feature type="transmembrane region" description="Helical" evidence="8">
    <location>
        <begin position="344"/>
        <end position="361"/>
    </location>
</feature>
<dbReference type="GO" id="GO:0005886">
    <property type="term" value="C:plasma membrane"/>
    <property type="evidence" value="ECO:0007669"/>
    <property type="project" value="UniProtKB-SubCell"/>
</dbReference>
<feature type="transmembrane region" description="Helical" evidence="8">
    <location>
        <begin position="455"/>
        <end position="478"/>
    </location>
</feature>
<comment type="similarity">
    <text evidence="2">Belongs to the EccD/Snm4 family.</text>
</comment>
<evidence type="ECO:0000313" key="11">
    <source>
        <dbReference type="Proteomes" id="UP000093629"/>
    </source>
</evidence>
<dbReference type="Gene3D" id="3.10.20.90">
    <property type="entry name" value="Phosphatidylinositol 3-kinase Catalytic Subunit, Chain A, domain 1"/>
    <property type="match status" value="1"/>
</dbReference>
<accession>A0A1A3NAT5</accession>
<comment type="subcellular location">
    <subcellularLocation>
        <location evidence="1">Cell membrane</location>
        <topology evidence="1">Multi-pass membrane protein</topology>
    </subcellularLocation>
</comment>
<evidence type="ECO:0000256" key="5">
    <source>
        <dbReference type="ARBA" id="ARBA00022989"/>
    </source>
</evidence>
<feature type="domain" description="EccD-like transmembrane" evidence="9">
    <location>
        <begin position="129"/>
        <end position="481"/>
    </location>
</feature>
<evidence type="ECO:0000256" key="4">
    <source>
        <dbReference type="ARBA" id="ARBA00022692"/>
    </source>
</evidence>
<name>A0A1A3NAT5_MYCAS</name>
<keyword evidence="11" id="KW-1185">Reference proteome</keyword>
<dbReference type="InterPro" id="IPR024962">
    <property type="entry name" value="YukD-like"/>
</dbReference>